<dbReference type="EMBL" id="CP011971">
    <property type="protein sequence ID" value="AMN47817.1"/>
    <property type="molecule type" value="Genomic_DNA"/>
</dbReference>
<proteinExistence type="predicted"/>
<organism evidence="2 3">
    <name type="scientific">Steroidobacter denitrificans</name>
    <dbReference type="NCBI Taxonomy" id="465721"/>
    <lineage>
        <taxon>Bacteria</taxon>
        <taxon>Pseudomonadati</taxon>
        <taxon>Pseudomonadota</taxon>
        <taxon>Gammaproteobacteria</taxon>
        <taxon>Steroidobacterales</taxon>
        <taxon>Steroidobacteraceae</taxon>
        <taxon>Steroidobacter</taxon>
    </lineage>
</organism>
<sequence>MTAAVTLPVQAAETPAAAQSVTLAEAITAGQAHISARYRFEQVDEDGFAKDAHASTLRLRLNYETGVWHGFSFMTEFDHLQSVGGDTYNSTRNNRTTRPIVADPEDTDLNQALLRYVSGQEEVVLGRQRINLDNQRFIGDVGWRQNEQTFDAVTLRSTRIPQTHLTYSYVDNVNRVFGPDSGTPPGDLRSDSHLIDAAWDLQAAGRLSAFGYLLDFDNAATLSSKTFGVLWTGQYPVGQFKMPWSLSYATQSETGDNPVNYSADYWQVEIGLAQDTWSARIGREVLTGDATRTDRAFQTPLATLHRWQGWVDKFLTTPPQGIEDTYVALGAKLAGFDLQLAWHDFGAEAVSRDYGTEWNLSVGRKVGKHVDLLLKAARYDADTFATDTTKLWASATVSF</sequence>
<evidence type="ECO:0000313" key="3">
    <source>
        <dbReference type="Proteomes" id="UP000070250"/>
    </source>
</evidence>
<dbReference type="KEGG" id="sdf:ACG33_12055"/>
<dbReference type="AlphaFoldDB" id="A0A127FBL8"/>
<reference evidence="2 3" key="1">
    <citation type="submission" date="2015-06" db="EMBL/GenBank/DDBJ databases">
        <title>A Comprehensive Approach to Explore the Metabolic and Phylogenetic Diversity of Bacterial Steroid Degradation in the Environment: Testosterone as an Example.</title>
        <authorList>
            <person name="Yang F.-C."/>
            <person name="Chen Y.-L."/>
            <person name="Yu C.-P."/>
            <person name="Tang S.-L."/>
            <person name="Wang P.-H."/>
            <person name="Ismail W."/>
            <person name="Wang C.-H."/>
            <person name="Yang C.-Y."/>
            <person name="Chiang Y.-R."/>
        </authorList>
    </citation>
    <scope>NUCLEOTIDE SEQUENCE [LARGE SCALE GENOMIC DNA]</scope>
    <source>
        <strain evidence="2 3">DSM 18526</strain>
    </source>
</reference>
<dbReference type="STRING" id="465721.ACG33_12055"/>
<feature type="domain" description="Alginate export" evidence="1">
    <location>
        <begin position="34"/>
        <end position="156"/>
    </location>
</feature>
<keyword evidence="3" id="KW-1185">Reference proteome</keyword>
<dbReference type="InterPro" id="IPR023614">
    <property type="entry name" value="Porin_dom_sf"/>
</dbReference>
<evidence type="ECO:0000259" key="1">
    <source>
        <dbReference type="Pfam" id="PF13372"/>
    </source>
</evidence>
<accession>A0A127FBL8</accession>
<evidence type="ECO:0000313" key="2">
    <source>
        <dbReference type="EMBL" id="AMN47817.1"/>
    </source>
</evidence>
<protein>
    <recommendedName>
        <fullName evidence="1">Alginate export domain-containing protein</fullName>
    </recommendedName>
</protein>
<name>A0A127FBL8_STEDE</name>
<gene>
    <name evidence="2" type="ORF">ACG33_12055</name>
</gene>
<dbReference type="Pfam" id="PF13372">
    <property type="entry name" value="Alginate_exp"/>
    <property type="match status" value="1"/>
</dbReference>
<dbReference type="Gene3D" id="2.40.160.10">
    <property type="entry name" value="Porin"/>
    <property type="match status" value="1"/>
</dbReference>
<dbReference type="Proteomes" id="UP000070250">
    <property type="component" value="Chromosome"/>
</dbReference>
<dbReference type="InterPro" id="IPR025388">
    <property type="entry name" value="Alginate_export_dom"/>
</dbReference>
<dbReference type="PATRIC" id="fig|465721.4.peg.2576"/>